<evidence type="ECO:0000313" key="2">
    <source>
        <dbReference type="EMBL" id="OGC14649.1"/>
    </source>
</evidence>
<organism evidence="2 3">
    <name type="scientific">candidate division WOR-1 bacterium RIFOXYB2_FULL_36_35</name>
    <dbReference type="NCBI Taxonomy" id="1802578"/>
    <lineage>
        <taxon>Bacteria</taxon>
        <taxon>Bacillati</taxon>
        <taxon>Saganbacteria</taxon>
    </lineage>
</organism>
<dbReference type="AlphaFoldDB" id="A0A1F4S2P7"/>
<name>A0A1F4S2P7_UNCSA</name>
<dbReference type="Proteomes" id="UP000177905">
    <property type="component" value="Unassembled WGS sequence"/>
</dbReference>
<evidence type="ECO:0000256" key="1">
    <source>
        <dbReference type="SAM" id="MobiDB-lite"/>
    </source>
</evidence>
<feature type="region of interest" description="Disordered" evidence="1">
    <location>
        <begin position="141"/>
        <end position="170"/>
    </location>
</feature>
<dbReference type="EMBL" id="MEUA01000033">
    <property type="protein sequence ID" value="OGC14649.1"/>
    <property type="molecule type" value="Genomic_DNA"/>
</dbReference>
<sequence>MIFTPYEPQVGAHSISLRAKAKPVSPQLRFKRVEKDLPTRTISLIIKSRSEELPMKEALASIFDNIKSFGEIESITPAKPKRKRTITLRLTCKANDLEIGRLLKALADRIDGISPKKSNWGIVIKSVEVETPFAKPLLAEPQLPKEEPPPPTPTPPLFCFGGNLHYGQPT</sequence>
<protein>
    <submittedName>
        <fullName evidence="2">Uncharacterized protein</fullName>
    </submittedName>
</protein>
<comment type="caution">
    <text evidence="2">The sequence shown here is derived from an EMBL/GenBank/DDBJ whole genome shotgun (WGS) entry which is preliminary data.</text>
</comment>
<proteinExistence type="predicted"/>
<evidence type="ECO:0000313" key="3">
    <source>
        <dbReference type="Proteomes" id="UP000177905"/>
    </source>
</evidence>
<accession>A0A1F4S2P7</accession>
<reference evidence="2 3" key="1">
    <citation type="journal article" date="2016" name="Nat. Commun.">
        <title>Thousands of microbial genomes shed light on interconnected biogeochemical processes in an aquifer system.</title>
        <authorList>
            <person name="Anantharaman K."/>
            <person name="Brown C.T."/>
            <person name="Hug L.A."/>
            <person name="Sharon I."/>
            <person name="Castelle C.J."/>
            <person name="Probst A.J."/>
            <person name="Thomas B.C."/>
            <person name="Singh A."/>
            <person name="Wilkins M.J."/>
            <person name="Karaoz U."/>
            <person name="Brodie E.L."/>
            <person name="Williams K.H."/>
            <person name="Hubbard S.S."/>
            <person name="Banfield J.F."/>
        </authorList>
    </citation>
    <scope>NUCLEOTIDE SEQUENCE [LARGE SCALE GENOMIC DNA]</scope>
</reference>
<gene>
    <name evidence="2" type="ORF">A2290_01205</name>
</gene>